<feature type="region of interest" description="Disordered" evidence="1">
    <location>
        <begin position="1104"/>
        <end position="1152"/>
    </location>
</feature>
<feature type="compositionally biased region" description="Polar residues" evidence="1">
    <location>
        <begin position="859"/>
        <end position="869"/>
    </location>
</feature>
<dbReference type="InterPro" id="IPR010730">
    <property type="entry name" value="HET"/>
</dbReference>
<evidence type="ECO:0000259" key="2">
    <source>
        <dbReference type="Pfam" id="PF06985"/>
    </source>
</evidence>
<reference evidence="3" key="1">
    <citation type="journal article" date="2023" name="Mol. Phylogenet. Evol.">
        <title>Genome-scale phylogeny and comparative genomics of the fungal order Sordariales.</title>
        <authorList>
            <person name="Hensen N."/>
            <person name="Bonometti L."/>
            <person name="Westerberg I."/>
            <person name="Brannstrom I.O."/>
            <person name="Guillou S."/>
            <person name="Cros-Aarteil S."/>
            <person name="Calhoun S."/>
            <person name="Haridas S."/>
            <person name="Kuo A."/>
            <person name="Mondo S."/>
            <person name="Pangilinan J."/>
            <person name="Riley R."/>
            <person name="LaButti K."/>
            <person name="Andreopoulos B."/>
            <person name="Lipzen A."/>
            <person name="Chen C."/>
            <person name="Yan M."/>
            <person name="Daum C."/>
            <person name="Ng V."/>
            <person name="Clum A."/>
            <person name="Steindorff A."/>
            <person name="Ohm R.A."/>
            <person name="Martin F."/>
            <person name="Silar P."/>
            <person name="Natvig D.O."/>
            <person name="Lalanne C."/>
            <person name="Gautier V."/>
            <person name="Ament-Velasquez S.L."/>
            <person name="Kruys A."/>
            <person name="Hutchinson M.I."/>
            <person name="Powell A.J."/>
            <person name="Barry K."/>
            <person name="Miller A.N."/>
            <person name="Grigoriev I.V."/>
            <person name="Debuchy R."/>
            <person name="Gladieux P."/>
            <person name="Hiltunen Thoren M."/>
            <person name="Johannesson H."/>
        </authorList>
    </citation>
    <scope>NUCLEOTIDE SEQUENCE</scope>
    <source>
        <strain evidence="3">PSN324</strain>
    </source>
</reference>
<proteinExistence type="predicted"/>
<feature type="region of interest" description="Disordered" evidence="1">
    <location>
        <begin position="859"/>
        <end position="963"/>
    </location>
</feature>
<name>A0AAV9HWT0_9PEZI</name>
<reference evidence="3" key="2">
    <citation type="submission" date="2023-06" db="EMBL/GenBank/DDBJ databases">
        <authorList>
            <consortium name="Lawrence Berkeley National Laboratory"/>
            <person name="Mondo S.J."/>
            <person name="Hensen N."/>
            <person name="Bonometti L."/>
            <person name="Westerberg I."/>
            <person name="Brannstrom I.O."/>
            <person name="Guillou S."/>
            <person name="Cros-Aarteil S."/>
            <person name="Calhoun S."/>
            <person name="Haridas S."/>
            <person name="Kuo A."/>
            <person name="Pangilinan J."/>
            <person name="Riley R."/>
            <person name="Labutti K."/>
            <person name="Andreopoulos B."/>
            <person name="Lipzen A."/>
            <person name="Chen C."/>
            <person name="Yanf M."/>
            <person name="Daum C."/>
            <person name="Ng V."/>
            <person name="Clum A."/>
            <person name="Steindorff A."/>
            <person name="Ohm R."/>
            <person name="Martin F."/>
            <person name="Silar P."/>
            <person name="Natvig D."/>
            <person name="Lalanne C."/>
            <person name="Gautier V."/>
            <person name="Ament-Velasquez S.L."/>
            <person name="Kruys A."/>
            <person name="Hutchinson M.I."/>
            <person name="Powell A.J."/>
            <person name="Barry K."/>
            <person name="Miller A.N."/>
            <person name="Grigoriev I.V."/>
            <person name="Debuchy R."/>
            <person name="Gladieux P."/>
            <person name="Thoren M.H."/>
            <person name="Johannesson H."/>
        </authorList>
    </citation>
    <scope>NUCLEOTIDE SEQUENCE</scope>
    <source>
        <strain evidence="3">PSN324</strain>
    </source>
</reference>
<feature type="compositionally biased region" description="Acidic residues" evidence="1">
    <location>
        <begin position="1290"/>
        <end position="1306"/>
    </location>
</feature>
<feature type="domain" description="Heterokaryon incompatibility" evidence="2">
    <location>
        <begin position="301"/>
        <end position="430"/>
    </location>
</feature>
<keyword evidence="4" id="KW-1185">Reference proteome</keyword>
<comment type="caution">
    <text evidence="3">The sequence shown here is derived from an EMBL/GenBank/DDBJ whole genome shotgun (WGS) entry which is preliminary data.</text>
</comment>
<dbReference type="PANTHER" id="PTHR10622">
    <property type="entry name" value="HET DOMAIN-CONTAINING PROTEIN"/>
    <property type="match status" value="1"/>
</dbReference>
<dbReference type="EMBL" id="MU864958">
    <property type="protein sequence ID" value="KAK4463566.1"/>
    <property type="molecule type" value="Genomic_DNA"/>
</dbReference>
<evidence type="ECO:0000313" key="4">
    <source>
        <dbReference type="Proteomes" id="UP001321749"/>
    </source>
</evidence>
<feature type="compositionally biased region" description="Low complexity" evidence="1">
    <location>
        <begin position="1270"/>
        <end position="1280"/>
    </location>
</feature>
<dbReference type="Pfam" id="PF06985">
    <property type="entry name" value="HET"/>
    <property type="match status" value="1"/>
</dbReference>
<gene>
    <name evidence="3" type="ORF">QBC42DRAFT_198890</name>
</gene>
<feature type="compositionally biased region" description="Low complexity" evidence="1">
    <location>
        <begin position="912"/>
        <end position="944"/>
    </location>
</feature>
<dbReference type="PANTHER" id="PTHR10622:SF10">
    <property type="entry name" value="HET DOMAIN-CONTAINING PROTEIN"/>
    <property type="match status" value="1"/>
</dbReference>
<organism evidence="3 4">
    <name type="scientific">Cladorrhinum samala</name>
    <dbReference type="NCBI Taxonomy" id="585594"/>
    <lineage>
        <taxon>Eukaryota</taxon>
        <taxon>Fungi</taxon>
        <taxon>Dikarya</taxon>
        <taxon>Ascomycota</taxon>
        <taxon>Pezizomycotina</taxon>
        <taxon>Sordariomycetes</taxon>
        <taxon>Sordariomycetidae</taxon>
        <taxon>Sordariales</taxon>
        <taxon>Podosporaceae</taxon>
        <taxon>Cladorrhinum</taxon>
    </lineage>
</organism>
<evidence type="ECO:0000313" key="3">
    <source>
        <dbReference type="EMBL" id="KAK4463566.1"/>
    </source>
</evidence>
<accession>A0AAV9HWT0</accession>
<dbReference type="Proteomes" id="UP001321749">
    <property type="component" value="Unassembled WGS sequence"/>
</dbReference>
<sequence length="1385" mass="152666">MSLSLDSVMDLARSTGLGIDVEKAFGDIKDSPEKLRAILNLWLVPRFKPTFVAERQHAVSGLQDVDFLNAGSAAPTQLPTRMFDVETGNLVEYPSIGARGQYCMLSHRWKGVELNLGYIRDARRKDLERTQRGSSASGASQSDVELVLTQCRLDIEEQEQVIRDLFQSDDDASTPSGASFSLGNLLGRRLESKAVQDELGRAKGADEKARTELKCAEIERRIFDGLVNQIHARVDQMVQGVQPRKSRDSAADQLVNDAIKKAAKAKKNLEEARTSFCDKQADVEYFQKHKRLRDSLDEMVSRLQRWKSAIKLDRSIREASRIFKTKAFEDREKCYLWTDTCCIDKTNYGELSDSLSLMGDWYADSEYTLVQLDTTFSEADALTDWHRFEAERTAGEGGQPWQAPAANIETFDAIINTEPEWSTRAWTLQELVMSKTTFYVNSAWAPLSRPVESLGFFYYLIPFIAFYTRGDSQNMYLPLDPSSGSLTALKGYWRRCELGKVLGGHQEPDDHSAVASDSTDSDGSAVAAALEMIALLNQLGVRIPKNMSTESAISEMARAVYIAASELCSKDQDSDQGRTTLVTLINKLDEERKEDQDEKKAQHAINFILHCLVADTESLILADRAYIAKFGQVDELAAWQKGTARTGFAAQSVLEVSGKRWATVATDRAYALMGILGVRFSTFSAEGYPRALARLLDEVIITHNDVSVFNWTGMDMGSPIRGRSMYPSSHIAFGNQGDQGRRYNLLLSAEVQGKMDDIMDTYYGVITVLRTAIDLLKEKERKNIPFSWIEHVIGLVERLTFLKIKPELKSMGKIIGYITEHCKKEPAPAAAAAAAASPAAATEKMFSFPSIPTLPKTPSLTSFGVGTSSKKQEGSTDEATNASKRASRFGLPKSIPGIKAPSLGIGKKSWMSSGASGGTEPTTPTAAAAAVQDPEPTDSTSTPVSDPPPPYQEATNTSGPGWEAIDKDVLNYLQGSEEQRGSAKLPQPIEDIAFDPAGDAARRNSTGEHLSAGEPDTISPNPIIVNNSGIEGLFDIQRVVVTMVDPEKLRARVARAASPREKISGWCTISTGFAWVVTSFSCEKRILERELDVIQTIEETVLREQERGEGEKRKAKILRKVEAPSPDNDAGVPVRQGDDGGGGGEDEENDGSTVEQLGRMIEFIQEPRLQLVAGEWVLARFSGTPGANWFLCHLELGANAGLLYGHRIAAGNIDFRNSTPEPGLVNAWQKYMERKKSKMCTILNNYLDSRRFGKEGEERWKTGTKKPEEAAAAAAATAGGPKKETGAEPQSDDESEDDGEAGEEENVFEKVWGQSKLAAKAFGDYTLLAAVEKIFEMRADRLEKTLSTKVLKRTPRRLRSAVESMDDNRSLMPAMFHSSTRVHMF</sequence>
<feature type="region of interest" description="Disordered" evidence="1">
    <location>
        <begin position="1256"/>
        <end position="1306"/>
    </location>
</feature>
<protein>
    <recommendedName>
        <fullName evidence="2">Heterokaryon incompatibility domain-containing protein</fullName>
    </recommendedName>
</protein>
<evidence type="ECO:0000256" key="1">
    <source>
        <dbReference type="SAM" id="MobiDB-lite"/>
    </source>
</evidence>
<feature type="compositionally biased region" description="Basic and acidic residues" evidence="1">
    <location>
        <begin position="1256"/>
        <end position="1269"/>
    </location>
</feature>